<organism evidence="1 3">
    <name type="scientific">Aliarcobacter skirrowii CCUG 10374</name>
    <dbReference type="NCBI Taxonomy" id="1032239"/>
    <lineage>
        <taxon>Bacteria</taxon>
        <taxon>Pseudomonadati</taxon>
        <taxon>Campylobacterota</taxon>
        <taxon>Epsilonproteobacteria</taxon>
        <taxon>Campylobacterales</taxon>
        <taxon>Arcobacteraceae</taxon>
        <taxon>Aliarcobacter</taxon>
    </lineage>
</organism>
<dbReference type="Proteomes" id="UP000290580">
    <property type="component" value="Unassembled WGS sequence"/>
</dbReference>
<evidence type="ECO:0000313" key="1">
    <source>
        <dbReference type="EMBL" id="AXX85088.1"/>
    </source>
</evidence>
<name>A0AAD0SLX7_9BACT</name>
<keyword evidence="4" id="KW-1185">Reference proteome</keyword>
<reference evidence="2 4" key="1">
    <citation type="submission" date="2017-09" db="EMBL/GenBank/DDBJ databases">
        <title>Genomics of the genus Arcobacter.</title>
        <authorList>
            <person name="Perez-Cataluna A."/>
            <person name="Figueras M.J."/>
            <person name="Salas-Masso N."/>
        </authorList>
    </citation>
    <scope>NUCLEOTIDE SEQUENCE [LARGE SCALE GENOMIC DNA]</scope>
    <source>
        <strain evidence="2 4">LMG 6621</strain>
    </source>
</reference>
<dbReference type="EMBL" id="NXIC01000003">
    <property type="protein sequence ID" value="RXI25902.1"/>
    <property type="molecule type" value="Genomic_DNA"/>
</dbReference>
<gene>
    <name evidence="1" type="ORF">ASKIR_1284</name>
    <name evidence="2" type="ORF">CP959_06275</name>
</gene>
<evidence type="ECO:0000313" key="3">
    <source>
        <dbReference type="Proteomes" id="UP000262029"/>
    </source>
</evidence>
<dbReference type="Proteomes" id="UP000262029">
    <property type="component" value="Chromosome"/>
</dbReference>
<dbReference type="RefSeq" id="WP_115588292.1">
    <property type="nucleotide sequence ID" value="NZ_CP032099.1"/>
</dbReference>
<dbReference type="AlphaFoldDB" id="A0AAD0SLX7"/>
<reference evidence="1 3" key="2">
    <citation type="submission" date="2018-08" db="EMBL/GenBank/DDBJ databases">
        <title>Complete genome of the Arcobacter skirrowii type strain LMG 6621.</title>
        <authorList>
            <person name="Miller W.G."/>
            <person name="Yee E."/>
            <person name="Bono J.L."/>
        </authorList>
    </citation>
    <scope>NUCLEOTIDE SEQUENCE [LARGE SCALE GENOMIC DNA]</scope>
    <source>
        <strain evidence="1 3">CCUG 10374</strain>
    </source>
</reference>
<dbReference type="EMBL" id="CP032099">
    <property type="protein sequence ID" value="AXX85088.1"/>
    <property type="molecule type" value="Genomic_DNA"/>
</dbReference>
<evidence type="ECO:0000313" key="2">
    <source>
        <dbReference type="EMBL" id="RXI25902.1"/>
    </source>
</evidence>
<proteinExistence type="predicted"/>
<sequence>MKKNKSKENPNNYVLVVGLEEYNINYNIGIAKIKEIAKEVGIDNFKAEKKQLYFYKVFEEFKDKFQTKFISVEEYEKTYKTELMQEIYSVPSIYFVINHKVNFSFINCHTENLLRKECNYFASKILKDSYRYAKR</sequence>
<protein>
    <submittedName>
        <fullName evidence="1">Uncharacterized protein</fullName>
    </submittedName>
</protein>
<dbReference type="GeneID" id="61751036"/>
<accession>A0AAD0SLX7</accession>
<evidence type="ECO:0000313" key="4">
    <source>
        <dbReference type="Proteomes" id="UP000290580"/>
    </source>
</evidence>